<dbReference type="SUPFAM" id="SSF52172">
    <property type="entry name" value="CheY-like"/>
    <property type="match status" value="1"/>
</dbReference>
<evidence type="ECO:0000256" key="2">
    <source>
        <dbReference type="ARBA" id="ARBA00023012"/>
    </source>
</evidence>
<feature type="modified residue" description="4-aspartylphosphate" evidence="4">
    <location>
        <position position="66"/>
    </location>
</feature>
<dbReference type="GO" id="GO:0032993">
    <property type="term" value="C:protein-DNA complex"/>
    <property type="evidence" value="ECO:0007669"/>
    <property type="project" value="TreeGrafter"/>
</dbReference>
<dbReference type="GO" id="GO:0000156">
    <property type="term" value="F:phosphorelay response regulator activity"/>
    <property type="evidence" value="ECO:0007669"/>
    <property type="project" value="TreeGrafter"/>
</dbReference>
<dbReference type="SMART" id="SM00448">
    <property type="entry name" value="REC"/>
    <property type="match status" value="1"/>
</dbReference>
<name>Q13LF7_PARXL</name>
<feature type="domain" description="Response regulatory" evidence="7">
    <location>
        <begin position="17"/>
        <end position="132"/>
    </location>
</feature>
<dbReference type="EMBL" id="CP000271">
    <property type="protein sequence ID" value="ABE35082.1"/>
    <property type="molecule type" value="Genomic_DNA"/>
</dbReference>
<gene>
    <name evidence="9" type="ORF">Bxe_B0872</name>
</gene>
<dbReference type="PROSITE" id="PS50110">
    <property type="entry name" value="RESPONSE_REGULATORY"/>
    <property type="match status" value="1"/>
</dbReference>
<dbReference type="GO" id="GO:0006355">
    <property type="term" value="P:regulation of DNA-templated transcription"/>
    <property type="evidence" value="ECO:0007669"/>
    <property type="project" value="InterPro"/>
</dbReference>
<dbReference type="Gene3D" id="3.40.50.2300">
    <property type="match status" value="1"/>
</dbReference>
<evidence type="ECO:0000313" key="10">
    <source>
        <dbReference type="Proteomes" id="UP000001817"/>
    </source>
</evidence>
<accession>Q13LF7</accession>
<evidence type="ECO:0000256" key="1">
    <source>
        <dbReference type="ARBA" id="ARBA00022553"/>
    </source>
</evidence>
<sequence>MPLRIASELSVKSHPMRIAILQRDPVMRQSIEKVLTTAGHICTAFDDGLSMSRMLARSTVDLLVLDWQSVRLSGSEVLRAARAVGGDRLPVMFASADTAEENIVRAFVAGADDYVALPLRAAEFRERVAALLRRAYPDRFSTTSFDVGPYHFDTRRQLVMLRGQPVQLSGTQYRLASLFFSNIGRVLSRDHIFAMVWGREFREFTRTIDSHVSRLRLLLEIEPQNEFRLQPVYKSGYRLLHLRQGESADPDADSDTDADVEKQAA</sequence>
<dbReference type="eggNOG" id="COG0745">
    <property type="taxonomic scope" value="Bacteria"/>
</dbReference>
<evidence type="ECO:0000256" key="6">
    <source>
        <dbReference type="SAM" id="MobiDB-lite"/>
    </source>
</evidence>
<reference evidence="9 10" key="1">
    <citation type="journal article" date="2006" name="Proc. Natl. Acad. Sci. U.S.A.">
        <title>Burkholderia xenovorans LB400 harbors a multi-replicon, 9.73-Mbp genome shaped for versatility.</title>
        <authorList>
            <person name="Chain P.S."/>
            <person name="Denef V.J."/>
            <person name="Konstantinidis K.T."/>
            <person name="Vergez L.M."/>
            <person name="Agullo L."/>
            <person name="Reyes V.L."/>
            <person name="Hauser L."/>
            <person name="Cordova M."/>
            <person name="Gomez L."/>
            <person name="Gonzalez M."/>
            <person name="Land M."/>
            <person name="Lao V."/>
            <person name="Larimer F."/>
            <person name="LiPuma J.J."/>
            <person name="Mahenthiralingam E."/>
            <person name="Malfatti S.A."/>
            <person name="Marx C.J."/>
            <person name="Parnell J.J."/>
            <person name="Ramette A."/>
            <person name="Richardson P."/>
            <person name="Seeger M."/>
            <person name="Smith D."/>
            <person name="Spilker T."/>
            <person name="Sul W.J."/>
            <person name="Tsoi T.V."/>
            <person name="Ulrich L.E."/>
            <person name="Zhulin I.B."/>
            <person name="Tiedje J.M."/>
        </authorList>
    </citation>
    <scope>NUCLEOTIDE SEQUENCE [LARGE SCALE GENOMIC DNA]</scope>
    <source>
        <strain evidence="9 10">LB400</strain>
    </source>
</reference>
<dbReference type="STRING" id="266265.Bxe_B0872"/>
<dbReference type="SMART" id="SM00862">
    <property type="entry name" value="Trans_reg_C"/>
    <property type="match status" value="1"/>
</dbReference>
<dbReference type="Gene3D" id="1.10.10.10">
    <property type="entry name" value="Winged helix-like DNA-binding domain superfamily/Winged helix DNA-binding domain"/>
    <property type="match status" value="1"/>
</dbReference>
<evidence type="ECO:0000256" key="5">
    <source>
        <dbReference type="PROSITE-ProRule" id="PRU01091"/>
    </source>
</evidence>
<dbReference type="PANTHER" id="PTHR48111">
    <property type="entry name" value="REGULATOR OF RPOS"/>
    <property type="match status" value="1"/>
</dbReference>
<dbReference type="Pfam" id="PF00072">
    <property type="entry name" value="Response_reg"/>
    <property type="match status" value="1"/>
</dbReference>
<dbReference type="Pfam" id="PF00486">
    <property type="entry name" value="Trans_reg_C"/>
    <property type="match status" value="1"/>
</dbReference>
<dbReference type="PANTHER" id="PTHR48111:SF40">
    <property type="entry name" value="PHOSPHATE REGULON TRANSCRIPTIONAL REGULATORY PROTEIN PHOB"/>
    <property type="match status" value="1"/>
</dbReference>
<keyword evidence="1 4" id="KW-0597">Phosphoprotein</keyword>
<feature type="region of interest" description="Disordered" evidence="6">
    <location>
        <begin position="246"/>
        <end position="265"/>
    </location>
</feature>
<feature type="domain" description="OmpR/PhoB-type" evidence="8">
    <location>
        <begin position="142"/>
        <end position="241"/>
    </location>
</feature>
<evidence type="ECO:0000256" key="3">
    <source>
        <dbReference type="ARBA" id="ARBA00023125"/>
    </source>
</evidence>
<evidence type="ECO:0000256" key="4">
    <source>
        <dbReference type="PROSITE-ProRule" id="PRU00169"/>
    </source>
</evidence>
<proteinExistence type="predicted"/>
<dbReference type="InterPro" id="IPR036388">
    <property type="entry name" value="WH-like_DNA-bd_sf"/>
</dbReference>
<evidence type="ECO:0000313" key="9">
    <source>
        <dbReference type="EMBL" id="ABE35082.1"/>
    </source>
</evidence>
<dbReference type="AlphaFoldDB" id="Q13LF7"/>
<keyword evidence="3 5" id="KW-0238">DNA-binding</keyword>
<feature type="compositionally biased region" description="Acidic residues" evidence="6">
    <location>
        <begin position="248"/>
        <end position="258"/>
    </location>
</feature>
<dbReference type="InterPro" id="IPR039420">
    <property type="entry name" value="WalR-like"/>
</dbReference>
<dbReference type="GO" id="GO:0000976">
    <property type="term" value="F:transcription cis-regulatory region binding"/>
    <property type="evidence" value="ECO:0007669"/>
    <property type="project" value="TreeGrafter"/>
</dbReference>
<dbReference type="InterPro" id="IPR011006">
    <property type="entry name" value="CheY-like_superfamily"/>
</dbReference>
<dbReference type="Proteomes" id="UP000001817">
    <property type="component" value="Chromosome 2"/>
</dbReference>
<keyword evidence="10" id="KW-1185">Reference proteome</keyword>
<feature type="DNA-binding region" description="OmpR/PhoB-type" evidence="5">
    <location>
        <begin position="142"/>
        <end position="241"/>
    </location>
</feature>
<dbReference type="CDD" id="cd00383">
    <property type="entry name" value="trans_reg_C"/>
    <property type="match status" value="1"/>
</dbReference>
<keyword evidence="2" id="KW-0902">Two-component regulatory system</keyword>
<dbReference type="KEGG" id="bxe:Bxe_B0872"/>
<dbReference type="GO" id="GO:0005829">
    <property type="term" value="C:cytosol"/>
    <property type="evidence" value="ECO:0007669"/>
    <property type="project" value="TreeGrafter"/>
</dbReference>
<dbReference type="InterPro" id="IPR001789">
    <property type="entry name" value="Sig_transdc_resp-reg_receiver"/>
</dbReference>
<evidence type="ECO:0000259" key="8">
    <source>
        <dbReference type="PROSITE" id="PS51755"/>
    </source>
</evidence>
<dbReference type="PROSITE" id="PS51755">
    <property type="entry name" value="OMPR_PHOB"/>
    <property type="match status" value="1"/>
</dbReference>
<dbReference type="InterPro" id="IPR001867">
    <property type="entry name" value="OmpR/PhoB-type_DNA-bd"/>
</dbReference>
<evidence type="ECO:0000259" key="7">
    <source>
        <dbReference type="PROSITE" id="PS50110"/>
    </source>
</evidence>
<protein>
    <submittedName>
        <fullName evidence="9">Two component transcriptional regulator, winged helix family</fullName>
    </submittedName>
</protein>
<organism evidence="9 10">
    <name type="scientific">Paraburkholderia xenovorans (strain LB400)</name>
    <dbReference type="NCBI Taxonomy" id="266265"/>
    <lineage>
        <taxon>Bacteria</taxon>
        <taxon>Pseudomonadati</taxon>
        <taxon>Pseudomonadota</taxon>
        <taxon>Betaproteobacteria</taxon>
        <taxon>Burkholderiales</taxon>
        <taxon>Burkholderiaceae</taxon>
        <taxon>Paraburkholderia</taxon>
    </lineage>
</organism>